<evidence type="ECO:0000256" key="2">
    <source>
        <dbReference type="ARBA" id="ARBA00008193"/>
    </source>
</evidence>
<feature type="transmembrane region" description="Helical" evidence="7">
    <location>
        <begin position="179"/>
        <end position="206"/>
    </location>
</feature>
<evidence type="ECO:0000259" key="8">
    <source>
        <dbReference type="Pfam" id="PF03458"/>
    </source>
</evidence>
<feature type="transmembrane region" description="Helical" evidence="7">
    <location>
        <begin position="153"/>
        <end position="173"/>
    </location>
</feature>
<sequence length="230" mass="24766">MIEVTEFVYYADLAGIAVFAATGVLAAQGRQIDMFGVIVLAIVTALGGGTLRDLCLNAHPLIWIADPVLLWTAVIAALFTFAVCRYRPYPRRALLTLDAAGLALFAVAGAEKALSLGFTPTIAVVMAVVTGCAGGMIRDLMTVRIPGILRHDEFYATCALVGAIFYVSLHGVIESGLLALITLAIIFTVRMLAIVLELRLPVFVLAGMDHPPRLPRLLRRLLKKSKHPED</sequence>
<evidence type="ECO:0000313" key="10">
    <source>
        <dbReference type="Proteomes" id="UP000250744"/>
    </source>
</evidence>
<dbReference type="InterPro" id="IPR005115">
    <property type="entry name" value="Gly_transporter"/>
</dbReference>
<keyword evidence="3" id="KW-1003">Cell membrane</keyword>
<evidence type="ECO:0000256" key="5">
    <source>
        <dbReference type="ARBA" id="ARBA00022989"/>
    </source>
</evidence>
<feature type="transmembrane region" description="Helical" evidence="7">
    <location>
        <begin position="34"/>
        <end position="51"/>
    </location>
</feature>
<feature type="transmembrane region" description="Helical" evidence="7">
    <location>
        <begin position="122"/>
        <end position="141"/>
    </location>
</feature>
<evidence type="ECO:0000256" key="7">
    <source>
        <dbReference type="SAM" id="Phobius"/>
    </source>
</evidence>
<dbReference type="OrthoDB" id="9791874at2"/>
<dbReference type="Proteomes" id="UP000250744">
    <property type="component" value="Unassembled WGS sequence"/>
</dbReference>
<evidence type="ECO:0000313" key="9">
    <source>
        <dbReference type="EMBL" id="RAU18478.1"/>
    </source>
</evidence>
<evidence type="ECO:0000256" key="3">
    <source>
        <dbReference type="ARBA" id="ARBA00022475"/>
    </source>
</evidence>
<accession>A0A364NMZ6</accession>
<dbReference type="GO" id="GO:0005886">
    <property type="term" value="C:plasma membrane"/>
    <property type="evidence" value="ECO:0007669"/>
    <property type="project" value="UniProtKB-SubCell"/>
</dbReference>
<keyword evidence="10" id="KW-1185">Reference proteome</keyword>
<evidence type="ECO:0000256" key="1">
    <source>
        <dbReference type="ARBA" id="ARBA00004651"/>
    </source>
</evidence>
<feature type="transmembrane region" description="Helical" evidence="7">
    <location>
        <begin position="63"/>
        <end position="86"/>
    </location>
</feature>
<keyword evidence="6 7" id="KW-0472">Membrane</keyword>
<dbReference type="Pfam" id="PF03458">
    <property type="entry name" value="Gly_transporter"/>
    <property type="match status" value="2"/>
</dbReference>
<keyword evidence="5 7" id="KW-1133">Transmembrane helix</keyword>
<dbReference type="EMBL" id="QKRX01000004">
    <property type="protein sequence ID" value="RAU18478.1"/>
    <property type="molecule type" value="Genomic_DNA"/>
</dbReference>
<comment type="caution">
    <text evidence="9">The sequence shown here is derived from an EMBL/GenBank/DDBJ whole genome shotgun (WGS) entry which is preliminary data.</text>
</comment>
<evidence type="ECO:0000256" key="4">
    <source>
        <dbReference type="ARBA" id="ARBA00022692"/>
    </source>
</evidence>
<feature type="transmembrane region" description="Helical" evidence="7">
    <location>
        <begin position="7"/>
        <end position="27"/>
    </location>
</feature>
<comment type="subcellular location">
    <subcellularLocation>
        <location evidence="1">Cell membrane</location>
        <topology evidence="1">Multi-pass membrane protein</topology>
    </subcellularLocation>
</comment>
<dbReference type="AlphaFoldDB" id="A0A364NMZ6"/>
<name>A0A364NMZ6_9GAMM</name>
<proteinExistence type="inferred from homology"/>
<comment type="similarity">
    <text evidence="2">Belongs to the UPF0126 family.</text>
</comment>
<keyword evidence="4 7" id="KW-0812">Transmembrane</keyword>
<reference evidence="9 10" key="1">
    <citation type="submission" date="2018-06" db="EMBL/GenBank/DDBJ databases">
        <title>Nitrincola tibetense sp. nov., isolated from Lake XuguoCo on Tibetan Plateau.</title>
        <authorList>
            <person name="Xing P."/>
        </authorList>
    </citation>
    <scope>NUCLEOTIDE SEQUENCE [LARGE SCALE GENOMIC DNA]</scope>
    <source>
        <strain evidence="10">xg18</strain>
    </source>
</reference>
<protein>
    <submittedName>
        <fullName evidence="9">Trimeric intracellular cation channel family protein</fullName>
    </submittedName>
</protein>
<feature type="domain" description="Glycine transporter" evidence="8">
    <location>
        <begin position="10"/>
        <end position="83"/>
    </location>
</feature>
<evidence type="ECO:0000256" key="6">
    <source>
        <dbReference type="ARBA" id="ARBA00023136"/>
    </source>
</evidence>
<dbReference type="RefSeq" id="WP_112158583.1">
    <property type="nucleotide sequence ID" value="NZ_QKRX01000004.1"/>
</dbReference>
<dbReference type="PANTHER" id="PTHR30506">
    <property type="entry name" value="INNER MEMBRANE PROTEIN"/>
    <property type="match status" value="1"/>
</dbReference>
<feature type="domain" description="Glycine transporter" evidence="8">
    <location>
        <begin position="96"/>
        <end position="170"/>
    </location>
</feature>
<dbReference type="PANTHER" id="PTHR30506:SF3">
    <property type="entry name" value="UPF0126 INNER MEMBRANE PROTEIN YADS-RELATED"/>
    <property type="match status" value="1"/>
</dbReference>
<gene>
    <name evidence="9" type="ORF">DN062_06805</name>
</gene>
<organism evidence="9 10">
    <name type="scientific">Nitrincola tibetensis</name>
    <dbReference type="NCBI Taxonomy" id="2219697"/>
    <lineage>
        <taxon>Bacteria</taxon>
        <taxon>Pseudomonadati</taxon>
        <taxon>Pseudomonadota</taxon>
        <taxon>Gammaproteobacteria</taxon>
        <taxon>Oceanospirillales</taxon>
        <taxon>Oceanospirillaceae</taxon>
        <taxon>Nitrincola</taxon>
    </lineage>
</organism>